<protein>
    <submittedName>
        <fullName evidence="3">Uncharacterized protein</fullName>
    </submittedName>
</protein>
<accession>A0A914P0X2</accession>
<dbReference type="Proteomes" id="UP000887578">
    <property type="component" value="Unplaced"/>
</dbReference>
<feature type="region of interest" description="Disordered" evidence="1">
    <location>
        <begin position="1"/>
        <end position="33"/>
    </location>
</feature>
<feature type="compositionally biased region" description="Low complexity" evidence="1">
    <location>
        <begin position="10"/>
        <end position="20"/>
    </location>
</feature>
<feature type="compositionally biased region" description="Low complexity" evidence="1">
    <location>
        <begin position="86"/>
        <end position="107"/>
    </location>
</feature>
<evidence type="ECO:0000313" key="2">
    <source>
        <dbReference type="Proteomes" id="UP000887578"/>
    </source>
</evidence>
<reference evidence="3" key="1">
    <citation type="submission" date="2022-11" db="UniProtKB">
        <authorList>
            <consortium name="WormBaseParasite"/>
        </authorList>
    </citation>
    <scope>IDENTIFICATION</scope>
</reference>
<name>A0A914P0X2_9BILA</name>
<organism evidence="2 3">
    <name type="scientific">Panagrolaimus davidi</name>
    <dbReference type="NCBI Taxonomy" id="227884"/>
    <lineage>
        <taxon>Eukaryota</taxon>
        <taxon>Metazoa</taxon>
        <taxon>Ecdysozoa</taxon>
        <taxon>Nematoda</taxon>
        <taxon>Chromadorea</taxon>
        <taxon>Rhabditida</taxon>
        <taxon>Tylenchina</taxon>
        <taxon>Panagrolaimomorpha</taxon>
        <taxon>Panagrolaimoidea</taxon>
        <taxon>Panagrolaimidae</taxon>
        <taxon>Panagrolaimus</taxon>
    </lineage>
</organism>
<proteinExistence type="predicted"/>
<feature type="region of interest" description="Disordered" evidence="1">
    <location>
        <begin position="83"/>
        <end position="107"/>
    </location>
</feature>
<keyword evidence="2" id="KW-1185">Reference proteome</keyword>
<evidence type="ECO:0000256" key="1">
    <source>
        <dbReference type="SAM" id="MobiDB-lite"/>
    </source>
</evidence>
<dbReference type="AlphaFoldDB" id="A0A914P0X2"/>
<sequence>MDIIHAENGTSSTTTNPSTSLEKPNSLPLPPSVVNIPTSRSKLFGTSPDILSGRATPLEMQLHYGLERSLSGGGGNIFYPLFDPQTSTSTTPNGNGGVFSSSVSSQD</sequence>
<evidence type="ECO:0000313" key="3">
    <source>
        <dbReference type="WBParaSite" id="PDA_v2.g10836.t1"/>
    </source>
</evidence>
<dbReference type="WBParaSite" id="PDA_v2.g10836.t1">
    <property type="protein sequence ID" value="PDA_v2.g10836.t1"/>
    <property type="gene ID" value="PDA_v2.g10836"/>
</dbReference>